<keyword evidence="1" id="KW-0677">Repeat</keyword>
<name>A0ABR2Y571_9PEZI</name>
<evidence type="ECO:0000259" key="3">
    <source>
        <dbReference type="Pfam" id="PF25053"/>
    </source>
</evidence>
<gene>
    <name evidence="4" type="ORF">SCAR479_05048</name>
</gene>
<dbReference type="Gene3D" id="3.40.50.300">
    <property type="entry name" value="P-loop containing nucleotide triphosphate hydrolases"/>
    <property type="match status" value="1"/>
</dbReference>
<dbReference type="Pfam" id="PF25053">
    <property type="entry name" value="DUF7791"/>
    <property type="match status" value="1"/>
</dbReference>
<dbReference type="PANTHER" id="PTHR10039">
    <property type="entry name" value="AMELOGENIN"/>
    <property type="match status" value="1"/>
</dbReference>
<accession>A0ABR2Y571</accession>
<evidence type="ECO:0000256" key="1">
    <source>
        <dbReference type="ARBA" id="ARBA00022737"/>
    </source>
</evidence>
<sequence length="952" mass="108824">MAAAITEFLQKATSLYQRVLHVAERAAGDATEDDAASHFIRDFGILADRLGRDDDNNALKHDTVTERDLVKACWKISQDILLRLKRLPDKTQAQAGAVQAISNGVNWASNDAEALGVRILDLISQWKHMQREDDGITSAIQQKLASLSPFEEQAASSLDQGISSSPPTKPSPATSSGILIDFILESLSFKSMKNRQEEVAVAHGETFDWVFKHDSGGSDRAALGDQFTTWLRSDKLGNIYWVTGKPGAGKSTLMRHIAEHTSTTELLNSWADDSQLARAVFYFWTSGSEEQRSQTGLLRYLLHQLLSYNLELTPIVFSDLWQKLSSMTTKERIRFTIEWNVTELMDAFQRFVYHALKSMKICLFVDGLDEFDGDHQAIINFFRYLAGENTGNRIKLCLSSRPWPIFEQAFQYSVPNLKLQELTSLDMKNYVHDNLAKNSKLKKLLAQDRETSESLTQDIVQRAEGVFLWVRLVVRKLLELYGNDPNLTAIRGFTSELPSDLDDLFDKFLFRTRSKDELQESAHIFRLVRARESVASFIKDESANSLSIWETVFALAHYDNKIESAKSYEEVADDEIWARCGEAVRKINTRSTGLLEIYTERGRGNLFESSHQRERESMGAHARKVAASRVTYLHRTVRDYLVSKPGIWESLVAHSSTSFDPHLRLLQSHVLRLKHSIEPLEHHRRLDEWYPDIALSLSHARYVSNDQHAEQTILVNQLDQSISWYWKTHSGDPYDHWARSCFGSYERRKGNKIAFKYPFLALCTKFGLEHYVLETLDVLARIEDPPKSEDDDEDASQIFEETPLLTYALEFLTTRQKTIMPLSSPEFIKSLLRNSDIENPTLRKVIGTPNMLYDSPLNKKLKNTPWISVLGHLRDARRRGWIEPFDVNPEGTERWTKIVKVLVQEGQADLNAFLHFNGFDKECHAQDILVGPEQLGTVDDWWIHDFKSLSDG</sequence>
<comment type="caution">
    <text evidence="4">The sequence shown here is derived from an EMBL/GenBank/DDBJ whole genome shotgun (WGS) entry which is preliminary data.</text>
</comment>
<dbReference type="InterPro" id="IPR056693">
    <property type="entry name" value="DUF7791"/>
</dbReference>
<dbReference type="Pfam" id="PF24883">
    <property type="entry name" value="NPHP3_N"/>
    <property type="match status" value="1"/>
</dbReference>
<feature type="domain" description="DUF7791" evidence="3">
    <location>
        <begin position="519"/>
        <end position="675"/>
    </location>
</feature>
<evidence type="ECO:0000313" key="4">
    <source>
        <dbReference type="EMBL" id="KAK9781227.1"/>
    </source>
</evidence>
<evidence type="ECO:0000259" key="2">
    <source>
        <dbReference type="Pfam" id="PF24883"/>
    </source>
</evidence>
<evidence type="ECO:0000313" key="5">
    <source>
        <dbReference type="Proteomes" id="UP001465668"/>
    </source>
</evidence>
<proteinExistence type="predicted"/>
<dbReference type="Proteomes" id="UP001465668">
    <property type="component" value="Unassembled WGS sequence"/>
</dbReference>
<organism evidence="4 5">
    <name type="scientific">Seiridium cardinale</name>
    <dbReference type="NCBI Taxonomy" id="138064"/>
    <lineage>
        <taxon>Eukaryota</taxon>
        <taxon>Fungi</taxon>
        <taxon>Dikarya</taxon>
        <taxon>Ascomycota</taxon>
        <taxon>Pezizomycotina</taxon>
        <taxon>Sordariomycetes</taxon>
        <taxon>Xylariomycetidae</taxon>
        <taxon>Amphisphaeriales</taxon>
        <taxon>Sporocadaceae</taxon>
        <taxon>Seiridium</taxon>
    </lineage>
</organism>
<dbReference type="SUPFAM" id="SSF52540">
    <property type="entry name" value="P-loop containing nucleoside triphosphate hydrolases"/>
    <property type="match status" value="1"/>
</dbReference>
<protein>
    <submittedName>
        <fullName evidence="4">NACHT domain-containing protein</fullName>
    </submittedName>
</protein>
<keyword evidence="5" id="KW-1185">Reference proteome</keyword>
<reference evidence="4 5" key="1">
    <citation type="submission" date="2024-02" db="EMBL/GenBank/DDBJ databases">
        <title>First draft genome assembly of two strains of Seiridium cardinale.</title>
        <authorList>
            <person name="Emiliani G."/>
            <person name="Scali E."/>
        </authorList>
    </citation>
    <scope>NUCLEOTIDE SEQUENCE [LARGE SCALE GENOMIC DNA]</scope>
    <source>
        <strain evidence="4 5">BM-138-000479</strain>
    </source>
</reference>
<dbReference type="InterPro" id="IPR056884">
    <property type="entry name" value="NPHP3-like_N"/>
</dbReference>
<dbReference type="InterPro" id="IPR027417">
    <property type="entry name" value="P-loop_NTPase"/>
</dbReference>
<feature type="domain" description="Nephrocystin 3-like N-terminal" evidence="2">
    <location>
        <begin position="225"/>
        <end position="401"/>
    </location>
</feature>
<dbReference type="PANTHER" id="PTHR10039:SF5">
    <property type="entry name" value="NACHT DOMAIN-CONTAINING PROTEIN"/>
    <property type="match status" value="1"/>
</dbReference>
<dbReference type="EMBL" id="JARVKM010000004">
    <property type="protein sequence ID" value="KAK9781227.1"/>
    <property type="molecule type" value="Genomic_DNA"/>
</dbReference>